<name>A0A8J3DWA8_9HYPH</name>
<dbReference type="Gene3D" id="3.40.630.30">
    <property type="match status" value="1"/>
</dbReference>
<evidence type="ECO:0000313" key="2">
    <source>
        <dbReference type="EMBL" id="GHD18960.1"/>
    </source>
</evidence>
<proteinExistence type="predicted"/>
<keyword evidence="3" id="KW-1185">Reference proteome</keyword>
<reference evidence="2" key="2">
    <citation type="submission" date="2020-09" db="EMBL/GenBank/DDBJ databases">
        <authorList>
            <person name="Sun Q."/>
            <person name="Kim S."/>
        </authorList>
    </citation>
    <scope>NUCLEOTIDE SEQUENCE</scope>
    <source>
        <strain evidence="2">KCTC 42249</strain>
    </source>
</reference>
<gene>
    <name evidence="2" type="ORF">GCM10016234_30070</name>
</gene>
<accession>A0A8J3DWA8</accession>
<dbReference type="Proteomes" id="UP000630142">
    <property type="component" value="Unassembled WGS sequence"/>
</dbReference>
<dbReference type="EMBL" id="BMZQ01000002">
    <property type="protein sequence ID" value="GHD18960.1"/>
    <property type="molecule type" value="Genomic_DNA"/>
</dbReference>
<dbReference type="InterPro" id="IPR016181">
    <property type="entry name" value="Acyl_CoA_acyltransferase"/>
</dbReference>
<sequence>MAATPILEELSTSSSGSMIAQLAGFTPRLTNHGEQIENMGPVRPLRRLAIYPAAAGFDLVDELDHLCARTVEPNVFFNPRFLAPAMPRLEDREIRLAVMRDGEGDDSRLRFLLPFSIERPGVPLAVPVLRSWANPFGPLGTPLIDRDDPIGVIEDFLAMLARPHLNFPKAFVLPDIRLDGPVAGLFRHVSETRNLPLDIVDRVERPYLQSELEGDAYLKRALSAHHFREFKRLKRRLGEKGKLDYAIHRQPDDVRIATEAFLTLEMDGWKGRERSAMAADRYRAAFAREAVYRLSEADNCRAHVLSLDDKPIAVLLVFIENGVAYTWKTAYDETYSAFSPGTLLAMEVTRTHLDDPNIQATDSCAVPDHPVMSRIWSERAQFGTMIIGLTPDTDRHVRQAAQQIHLYRESRNMARLVRNRIRKLIGRRR</sequence>
<organism evidence="2 3">
    <name type="scientific">Tianweitania populi</name>
    <dbReference type="NCBI Taxonomy" id="1607949"/>
    <lineage>
        <taxon>Bacteria</taxon>
        <taxon>Pseudomonadati</taxon>
        <taxon>Pseudomonadota</taxon>
        <taxon>Alphaproteobacteria</taxon>
        <taxon>Hyphomicrobiales</taxon>
        <taxon>Phyllobacteriaceae</taxon>
        <taxon>Tianweitania</taxon>
    </lineage>
</organism>
<reference evidence="2" key="1">
    <citation type="journal article" date="2014" name="Int. J. Syst. Evol. Microbiol.">
        <title>Complete genome sequence of Corynebacterium casei LMG S-19264T (=DSM 44701T), isolated from a smear-ripened cheese.</title>
        <authorList>
            <consortium name="US DOE Joint Genome Institute (JGI-PGF)"/>
            <person name="Walter F."/>
            <person name="Albersmeier A."/>
            <person name="Kalinowski J."/>
            <person name="Ruckert C."/>
        </authorList>
    </citation>
    <scope>NUCLEOTIDE SEQUENCE</scope>
    <source>
        <strain evidence="2">KCTC 42249</strain>
    </source>
</reference>
<dbReference type="RefSeq" id="WP_189505253.1">
    <property type="nucleotide sequence ID" value="NZ_BMZQ01000002.1"/>
</dbReference>
<comment type="caution">
    <text evidence="2">The sequence shown here is derived from an EMBL/GenBank/DDBJ whole genome shotgun (WGS) entry which is preliminary data.</text>
</comment>
<dbReference type="Pfam" id="PF13480">
    <property type="entry name" value="Acetyltransf_6"/>
    <property type="match status" value="1"/>
</dbReference>
<evidence type="ECO:0000259" key="1">
    <source>
        <dbReference type="Pfam" id="PF13480"/>
    </source>
</evidence>
<evidence type="ECO:0000313" key="3">
    <source>
        <dbReference type="Proteomes" id="UP000630142"/>
    </source>
</evidence>
<dbReference type="SUPFAM" id="SSF55729">
    <property type="entry name" value="Acyl-CoA N-acyltransferases (Nat)"/>
    <property type="match status" value="1"/>
</dbReference>
<dbReference type="InterPro" id="IPR038740">
    <property type="entry name" value="BioF2-like_GNAT_dom"/>
</dbReference>
<protein>
    <recommendedName>
        <fullName evidence="1">BioF2-like acetyltransferase domain-containing protein</fullName>
    </recommendedName>
</protein>
<feature type="domain" description="BioF2-like acetyltransferase" evidence="1">
    <location>
        <begin position="227"/>
        <end position="350"/>
    </location>
</feature>
<dbReference type="AlphaFoldDB" id="A0A8J3DWA8"/>